<evidence type="ECO:0000313" key="1">
    <source>
        <dbReference type="EMBL" id="SVC76362.1"/>
    </source>
</evidence>
<dbReference type="EMBL" id="UINC01109494">
    <property type="protein sequence ID" value="SVC76362.1"/>
    <property type="molecule type" value="Genomic_DNA"/>
</dbReference>
<organism evidence="1">
    <name type="scientific">marine metagenome</name>
    <dbReference type="NCBI Taxonomy" id="408172"/>
    <lineage>
        <taxon>unclassified sequences</taxon>
        <taxon>metagenomes</taxon>
        <taxon>ecological metagenomes</taxon>
    </lineage>
</organism>
<name>A0A382PWC9_9ZZZZ</name>
<proteinExistence type="predicted"/>
<dbReference type="AlphaFoldDB" id="A0A382PWC9"/>
<reference evidence="1" key="1">
    <citation type="submission" date="2018-05" db="EMBL/GenBank/DDBJ databases">
        <authorList>
            <person name="Lanie J.A."/>
            <person name="Ng W.-L."/>
            <person name="Kazmierczak K.M."/>
            <person name="Andrzejewski T.M."/>
            <person name="Davidsen T.M."/>
            <person name="Wayne K.J."/>
            <person name="Tettelin H."/>
            <person name="Glass J.I."/>
            <person name="Rusch D."/>
            <person name="Podicherti R."/>
            <person name="Tsui H.-C.T."/>
            <person name="Winkler M.E."/>
        </authorList>
    </citation>
    <scope>NUCLEOTIDE SEQUENCE</scope>
</reference>
<protein>
    <submittedName>
        <fullName evidence="1">Uncharacterized protein</fullName>
    </submittedName>
</protein>
<feature type="non-terminal residue" evidence="1">
    <location>
        <position position="63"/>
    </location>
</feature>
<sequence>MAALPTTMKLRMVLLISKSPRLIHRFVLLDAAGVVIKGDLDTAVEGVDGVDQPQVVMQFRKLK</sequence>
<gene>
    <name evidence="1" type="ORF">METZ01_LOCUS329216</name>
</gene>
<accession>A0A382PWC9</accession>